<dbReference type="PROSITE" id="PS50943">
    <property type="entry name" value="HTH_CROC1"/>
    <property type="match status" value="1"/>
</dbReference>
<evidence type="ECO:0000313" key="4">
    <source>
        <dbReference type="Proteomes" id="UP000005439"/>
    </source>
</evidence>
<gene>
    <name evidence="3" type="ordered locus">Sulac_0336</name>
</gene>
<dbReference type="Proteomes" id="UP000005439">
    <property type="component" value="Chromosome"/>
</dbReference>
<dbReference type="STRING" id="679936.Sulac_0336"/>
<dbReference type="Gene3D" id="1.10.260.40">
    <property type="entry name" value="lambda repressor-like DNA-binding domains"/>
    <property type="match status" value="1"/>
</dbReference>
<dbReference type="SUPFAM" id="SSF47413">
    <property type="entry name" value="lambda repressor-like DNA-binding domains"/>
    <property type="match status" value="1"/>
</dbReference>
<dbReference type="InterPro" id="IPR019734">
    <property type="entry name" value="TPR_rpt"/>
</dbReference>
<dbReference type="GO" id="GO:0003700">
    <property type="term" value="F:DNA-binding transcription factor activity"/>
    <property type="evidence" value="ECO:0007669"/>
    <property type="project" value="TreeGrafter"/>
</dbReference>
<organism evidence="3 4">
    <name type="scientific">Sulfobacillus acidophilus (strain ATCC 700253 / DSM 10332 / NAL)</name>
    <dbReference type="NCBI Taxonomy" id="679936"/>
    <lineage>
        <taxon>Bacteria</taxon>
        <taxon>Bacillati</taxon>
        <taxon>Bacillota</taxon>
        <taxon>Clostridia</taxon>
        <taxon>Eubacteriales</taxon>
        <taxon>Clostridiales Family XVII. Incertae Sedis</taxon>
        <taxon>Sulfobacillus</taxon>
    </lineage>
</organism>
<keyword evidence="4" id="KW-1185">Reference proteome</keyword>
<dbReference type="KEGG" id="sap:Sulac_0336"/>
<dbReference type="InterPro" id="IPR010982">
    <property type="entry name" value="Lambda_DNA-bd_dom_sf"/>
</dbReference>
<feature type="domain" description="HTH cro/C1-type" evidence="2">
    <location>
        <begin position="6"/>
        <end position="59"/>
    </location>
</feature>
<dbReference type="GO" id="GO:0005829">
    <property type="term" value="C:cytosol"/>
    <property type="evidence" value="ECO:0007669"/>
    <property type="project" value="TreeGrafter"/>
</dbReference>
<proteinExistence type="predicted"/>
<keyword evidence="1" id="KW-0238">DNA-binding</keyword>
<dbReference type="SUPFAM" id="SSF48452">
    <property type="entry name" value="TPR-like"/>
    <property type="match status" value="1"/>
</dbReference>
<dbReference type="Pfam" id="PF01381">
    <property type="entry name" value="HTH_3"/>
    <property type="match status" value="1"/>
</dbReference>
<accession>G8TXK6</accession>
<dbReference type="AlphaFoldDB" id="G8TXK6"/>
<dbReference type="GO" id="GO:0003677">
    <property type="term" value="F:DNA binding"/>
    <property type="evidence" value="ECO:0007669"/>
    <property type="project" value="UniProtKB-KW"/>
</dbReference>
<reference evidence="3 4" key="2">
    <citation type="journal article" date="2012" name="Stand. Genomic Sci.">
        <title>Complete genome sequence of the moderately thermophilic mineral-sulfide-oxidizing firmicute Sulfobacillus acidophilus type strain (NAL(T)).</title>
        <authorList>
            <person name="Anderson I."/>
            <person name="Chertkov O."/>
            <person name="Chen A."/>
            <person name="Saunders E."/>
            <person name="Lapidus A."/>
            <person name="Nolan M."/>
            <person name="Lucas S."/>
            <person name="Hammon N."/>
            <person name="Deshpande S."/>
            <person name="Cheng J.F."/>
            <person name="Han C."/>
            <person name="Tapia R."/>
            <person name="Goodwin L.A."/>
            <person name="Pitluck S."/>
            <person name="Liolios K."/>
            <person name="Pagani I."/>
            <person name="Ivanova N."/>
            <person name="Mikhailova N."/>
            <person name="Pati A."/>
            <person name="Palaniappan K."/>
            <person name="Land M."/>
            <person name="Pan C."/>
            <person name="Rohde M."/>
            <person name="Pukall R."/>
            <person name="Goker M."/>
            <person name="Detter J.C."/>
            <person name="Woyke T."/>
            <person name="Bristow J."/>
            <person name="Eisen J.A."/>
            <person name="Markowitz V."/>
            <person name="Hugenholtz P."/>
            <person name="Kyrpides N.C."/>
            <person name="Klenk H.P."/>
            <person name="Mavromatis K."/>
        </authorList>
    </citation>
    <scope>NUCLEOTIDE SEQUENCE [LARGE SCALE GENOMIC DNA]</scope>
    <source>
        <strain evidence="4">ATCC 700253 / DSM 10332 / NAL</strain>
    </source>
</reference>
<dbReference type="SMART" id="SM00530">
    <property type="entry name" value="HTH_XRE"/>
    <property type="match status" value="1"/>
</dbReference>
<dbReference type="Gene3D" id="1.25.40.10">
    <property type="entry name" value="Tetratricopeptide repeat domain"/>
    <property type="match status" value="2"/>
</dbReference>
<dbReference type="PATRIC" id="fig|679936.5.peg.339"/>
<evidence type="ECO:0000256" key="1">
    <source>
        <dbReference type="ARBA" id="ARBA00023125"/>
    </source>
</evidence>
<reference evidence="4" key="1">
    <citation type="submission" date="2011-12" db="EMBL/GenBank/DDBJ databases">
        <title>The complete genome of chromosome of Sulfobacillus acidophilus DSM 10332.</title>
        <authorList>
            <person name="Lucas S."/>
            <person name="Han J."/>
            <person name="Lapidus A."/>
            <person name="Bruce D."/>
            <person name="Goodwin L."/>
            <person name="Pitluck S."/>
            <person name="Peters L."/>
            <person name="Kyrpides N."/>
            <person name="Mavromatis K."/>
            <person name="Ivanova N."/>
            <person name="Mikhailova N."/>
            <person name="Chertkov O."/>
            <person name="Saunders E."/>
            <person name="Detter J.C."/>
            <person name="Tapia R."/>
            <person name="Han C."/>
            <person name="Land M."/>
            <person name="Hauser L."/>
            <person name="Markowitz V."/>
            <person name="Cheng J.-F."/>
            <person name="Hugenholtz P."/>
            <person name="Woyke T."/>
            <person name="Wu D."/>
            <person name="Pukall R."/>
            <person name="Gehrich-Schroeter G."/>
            <person name="Schneider S."/>
            <person name="Klenk H.-P."/>
            <person name="Eisen J.A."/>
        </authorList>
    </citation>
    <scope>NUCLEOTIDE SEQUENCE [LARGE SCALE GENOMIC DNA]</scope>
    <source>
        <strain evidence="4">ATCC 700253 / DSM 10332 / NAL</strain>
    </source>
</reference>
<dbReference type="SMART" id="SM00028">
    <property type="entry name" value="TPR"/>
    <property type="match status" value="3"/>
</dbReference>
<name>G8TXK6_SULAD</name>
<dbReference type="InterPro" id="IPR011990">
    <property type="entry name" value="TPR-like_helical_dom_sf"/>
</dbReference>
<protein>
    <submittedName>
        <fullName evidence="3">Helix-turn-helix domain protein</fullName>
    </submittedName>
</protein>
<evidence type="ECO:0000259" key="2">
    <source>
        <dbReference type="PROSITE" id="PS50943"/>
    </source>
</evidence>
<evidence type="ECO:0000313" key="3">
    <source>
        <dbReference type="EMBL" id="AEW03905.1"/>
    </source>
</evidence>
<sequence length="439" mass="49610">MVGAKIRDLRKKLGLTQEQLAGNELTKSYVSQVELGRIHPSEKALRIMARRLGKPLGYFLENTDDLRTIDVLLKASQALWSTGRLDEGVNGLNEALHLAERTGREDVLARIRTIMGQLELVRGNWQKAEHHLETALSLVHGADYPVQWVQTATTLGIAAGRLGLYHKAVQAFQYALDYALKLPDEEAEIRSQALSCYGDFCYGQGHWLSAIELYQAALKSQHRLPPARRAELHASLACALWQAERREEAQHTVSLAEADIAAIHDPEGLALAQIAMARAYATTLQYAPAQDLLHYAIGHFSRDKNPEAEAAAWETRLWLAWKTKDLPLLLQYHDHAKSLPSNWPWNQVKVQGLRFLGLVTAEENPSQALTYFEEALRLADPAERLQLQLEYWLTAWRAGQADAPEHIWTLMREHEMPSLDHPLIIRPWRLQTLPQAIAQ</sequence>
<dbReference type="HOGENOM" id="CLU_623919_0_0_9"/>
<dbReference type="CDD" id="cd00093">
    <property type="entry name" value="HTH_XRE"/>
    <property type="match status" value="1"/>
</dbReference>
<dbReference type="InterPro" id="IPR001387">
    <property type="entry name" value="Cro/C1-type_HTH"/>
</dbReference>
<dbReference type="PANTHER" id="PTHR46797">
    <property type="entry name" value="HTH-TYPE TRANSCRIPTIONAL REGULATOR"/>
    <property type="match status" value="1"/>
</dbReference>
<dbReference type="InterPro" id="IPR050807">
    <property type="entry name" value="TransReg_Diox_bact_type"/>
</dbReference>
<dbReference type="EMBL" id="CP003179">
    <property type="protein sequence ID" value="AEW03905.1"/>
    <property type="molecule type" value="Genomic_DNA"/>
</dbReference>
<dbReference type="PANTHER" id="PTHR46797:SF1">
    <property type="entry name" value="METHYLPHOSPHONATE SYNTHASE"/>
    <property type="match status" value="1"/>
</dbReference>